<evidence type="ECO:0000259" key="4">
    <source>
        <dbReference type="Pfam" id="PF00135"/>
    </source>
</evidence>
<dbReference type="AlphaFoldDB" id="A0A2J6S816"/>
<dbReference type="EC" id="3.1.1.-" evidence="3"/>
<evidence type="ECO:0000256" key="1">
    <source>
        <dbReference type="ARBA" id="ARBA00005964"/>
    </source>
</evidence>
<dbReference type="EMBL" id="KZ613939">
    <property type="protein sequence ID" value="PMD46907.1"/>
    <property type="molecule type" value="Genomic_DNA"/>
</dbReference>
<dbReference type="Gene3D" id="3.40.50.1820">
    <property type="entry name" value="alpha/beta hydrolase"/>
    <property type="match status" value="1"/>
</dbReference>
<evidence type="ECO:0000313" key="6">
    <source>
        <dbReference type="Proteomes" id="UP000235786"/>
    </source>
</evidence>
<keyword evidence="3" id="KW-0732">Signal</keyword>
<dbReference type="PROSITE" id="PS00122">
    <property type="entry name" value="CARBOXYLESTERASE_B_1"/>
    <property type="match status" value="1"/>
</dbReference>
<keyword evidence="6" id="KW-1185">Reference proteome</keyword>
<keyword evidence="2 3" id="KW-0378">Hydrolase</keyword>
<sequence length="679" mass="73661">MALKAVVIFLLVTHIVHCNSPNDLGSDLTILINNDLLGSESPSADSGIILLSPRSGNAAASACATLGEQLWSPELNTSSIQANLDYLTSQGKYAADQQYWVASISNTSRAIDGYGNAANTTSTLSSHRILPALCTHSAPFSNSTYQNTSAIWQVTVHSNHEYLTGFRDRLSFRFLGIRYAPQPKRFTYSTPYKGNGSSDATSYGSQCLQSGGGSEDCLFLNIWTTYLPAPAGSKQLKPVMFWIHGGAFTSGTANDPTFDGGNIASRGDVVMVAINYRLSTLGFLALDDGITKGNFGFADQINALNWVRNNIQDFGGDPDRITIFGQSAGAASVRAMLASPKSIGKFTGAILQSNLGGGGYGTTYSSWLSTQDVMTTAVNSILNTTNCTSAVSQVQCLRHIPAASLVTGTVARYLVVDGTYLTSSSLILNGTDANLSTIHLMQGLMRDDGSAIISYIQTEDLSESISKVGFNSSLVSANPILFPQPKSTNTSLDVFNVTSRVATDSIFRCIDQATAYASILNNIFTPNQYFYEFNRSYQTTTWDPNPPVCDAPCTPSHPNGDPEGEYFKCHSGELYYQFGNIVRQGLPLRDDNDLPFSQFVLDSWVSFARSGDPNPDRSFLKARGYVNTSWALEAAGEWMPVEDGNWTMRELQWPSKQVGFRDAEQCSVLGWPLDYYSPL</sequence>
<dbReference type="OrthoDB" id="408631at2759"/>
<name>A0A2J6S816_HYAVF</name>
<dbReference type="InterPro" id="IPR002018">
    <property type="entry name" value="CarbesteraseB"/>
</dbReference>
<evidence type="ECO:0000256" key="3">
    <source>
        <dbReference type="RuleBase" id="RU361235"/>
    </source>
</evidence>
<feature type="domain" description="Carboxylesterase type B" evidence="4">
    <location>
        <begin position="173"/>
        <end position="624"/>
    </location>
</feature>
<dbReference type="GO" id="GO:0016787">
    <property type="term" value="F:hydrolase activity"/>
    <property type="evidence" value="ECO:0007669"/>
    <property type="project" value="UniProtKB-KW"/>
</dbReference>
<comment type="similarity">
    <text evidence="1 3">Belongs to the type-B carboxylesterase/lipase family.</text>
</comment>
<dbReference type="Proteomes" id="UP000235786">
    <property type="component" value="Unassembled WGS sequence"/>
</dbReference>
<dbReference type="PANTHER" id="PTHR43142">
    <property type="entry name" value="CARBOXYLIC ESTER HYDROLASE"/>
    <property type="match status" value="1"/>
</dbReference>
<dbReference type="Pfam" id="PF00135">
    <property type="entry name" value="COesterase"/>
    <property type="match status" value="1"/>
</dbReference>
<dbReference type="InterPro" id="IPR029058">
    <property type="entry name" value="AB_hydrolase_fold"/>
</dbReference>
<gene>
    <name evidence="5" type="ORF">L207DRAFT_577749</name>
</gene>
<proteinExistence type="inferred from homology"/>
<accession>A0A2J6S816</accession>
<evidence type="ECO:0000313" key="5">
    <source>
        <dbReference type="EMBL" id="PMD46907.1"/>
    </source>
</evidence>
<organism evidence="5 6">
    <name type="scientific">Hyaloscypha variabilis (strain UAMH 11265 / GT02V1 / F)</name>
    <name type="common">Meliniomyces variabilis</name>
    <dbReference type="NCBI Taxonomy" id="1149755"/>
    <lineage>
        <taxon>Eukaryota</taxon>
        <taxon>Fungi</taxon>
        <taxon>Dikarya</taxon>
        <taxon>Ascomycota</taxon>
        <taxon>Pezizomycotina</taxon>
        <taxon>Leotiomycetes</taxon>
        <taxon>Helotiales</taxon>
        <taxon>Hyaloscyphaceae</taxon>
        <taxon>Hyaloscypha</taxon>
        <taxon>Hyaloscypha variabilis</taxon>
    </lineage>
</organism>
<dbReference type="SUPFAM" id="SSF53474">
    <property type="entry name" value="alpha/beta-Hydrolases"/>
    <property type="match status" value="1"/>
</dbReference>
<dbReference type="STRING" id="1149755.A0A2J6S816"/>
<reference evidence="5 6" key="1">
    <citation type="submission" date="2016-04" db="EMBL/GenBank/DDBJ databases">
        <title>A degradative enzymes factory behind the ericoid mycorrhizal symbiosis.</title>
        <authorList>
            <consortium name="DOE Joint Genome Institute"/>
            <person name="Martino E."/>
            <person name="Morin E."/>
            <person name="Grelet G."/>
            <person name="Kuo A."/>
            <person name="Kohler A."/>
            <person name="Daghino S."/>
            <person name="Barry K."/>
            <person name="Choi C."/>
            <person name="Cichocki N."/>
            <person name="Clum A."/>
            <person name="Copeland A."/>
            <person name="Hainaut M."/>
            <person name="Haridas S."/>
            <person name="Labutti K."/>
            <person name="Lindquist E."/>
            <person name="Lipzen A."/>
            <person name="Khouja H.-R."/>
            <person name="Murat C."/>
            <person name="Ohm R."/>
            <person name="Olson A."/>
            <person name="Spatafora J."/>
            <person name="Veneault-Fourrey C."/>
            <person name="Henrissat B."/>
            <person name="Grigoriev I."/>
            <person name="Martin F."/>
            <person name="Perotto S."/>
        </authorList>
    </citation>
    <scope>NUCLEOTIDE SEQUENCE [LARGE SCALE GENOMIC DNA]</scope>
    <source>
        <strain evidence="5 6">F</strain>
    </source>
</reference>
<dbReference type="PANTHER" id="PTHR43142:SF3">
    <property type="entry name" value="PUTATIVE (AFU_ORTHOLOGUE AFUA_3G09070)-RELATED"/>
    <property type="match status" value="1"/>
</dbReference>
<dbReference type="InterPro" id="IPR019826">
    <property type="entry name" value="Carboxylesterase_B_AS"/>
</dbReference>
<evidence type="ECO:0000256" key="2">
    <source>
        <dbReference type="ARBA" id="ARBA00022801"/>
    </source>
</evidence>
<feature type="chain" id="PRO_5014209135" description="Carboxylic ester hydrolase" evidence="3">
    <location>
        <begin position="19"/>
        <end position="679"/>
    </location>
</feature>
<protein>
    <recommendedName>
        <fullName evidence="3">Carboxylic ester hydrolase</fullName>
        <ecNumber evidence="3">3.1.1.-</ecNumber>
    </recommendedName>
</protein>
<feature type="signal peptide" evidence="3">
    <location>
        <begin position="1"/>
        <end position="18"/>
    </location>
</feature>